<sequence length="308" mass="34530">MQIHEHLSTFHGSGVTEFTSADVPGTPTWFLGVETWDSDETFEQLWRRFLTTVDTSAVRALVIGNWGEAGSGTRSGTVIDLLLAEKDRFPALTGLFLGDIIGEENEISWIEQDDITPLLRTFPALTELAVRGGNELELHPVRHENLQVLRIETGGMPSEAVAGVAQSDLPALRELRLWLGVDEYGGDWRPEDLEPLLAGDRLPSLRVLGLQNSDRQDHVCELVAQSAIVRRLETLDLSMGILTDEGGQHLLSLTHLRNLDLHHHFLSERMRERLREALESKGVLLNLDEALEPEHYNGRPYYYTAVSE</sequence>
<dbReference type="NCBIfam" id="NF038076">
    <property type="entry name" value="fam_STM4015"/>
    <property type="match status" value="1"/>
</dbReference>
<accession>A0ABX2FBZ5</accession>
<dbReference type="RefSeq" id="WP_173138508.1">
    <property type="nucleotide sequence ID" value="NZ_CBCSGW010000029.1"/>
</dbReference>
<dbReference type="InterPro" id="IPR032675">
    <property type="entry name" value="LRR_dom_sf"/>
</dbReference>
<dbReference type="EMBL" id="JAAATY010000023">
    <property type="protein sequence ID" value="NRN68901.1"/>
    <property type="molecule type" value="Genomic_DNA"/>
</dbReference>
<reference evidence="1 2" key="1">
    <citation type="submission" date="2020-01" db="EMBL/GenBank/DDBJ databases">
        <title>Kibdelosporangium persica a novel Actinomycetes from a hot desert in Iran.</title>
        <authorList>
            <person name="Safaei N."/>
            <person name="Zaburannyi N."/>
            <person name="Mueller R."/>
            <person name="Wink J."/>
        </authorList>
    </citation>
    <scope>NUCLEOTIDE SEQUENCE [LARGE SCALE GENOMIC DNA]</scope>
    <source>
        <strain evidence="1 2">4NS15</strain>
    </source>
</reference>
<gene>
    <name evidence="1" type="ORF">GC106_61570</name>
</gene>
<dbReference type="Gene3D" id="3.80.10.10">
    <property type="entry name" value="Ribonuclease Inhibitor"/>
    <property type="match status" value="1"/>
</dbReference>
<evidence type="ECO:0000313" key="2">
    <source>
        <dbReference type="Proteomes" id="UP000763557"/>
    </source>
</evidence>
<protein>
    <submittedName>
        <fullName evidence="1">Leucine-rich repeat domain-containing protein</fullName>
    </submittedName>
</protein>
<comment type="caution">
    <text evidence="1">The sequence shown here is derived from an EMBL/GenBank/DDBJ whole genome shotgun (WGS) entry which is preliminary data.</text>
</comment>
<name>A0ABX2FBZ5_9PSEU</name>
<evidence type="ECO:0000313" key="1">
    <source>
        <dbReference type="EMBL" id="NRN68901.1"/>
    </source>
</evidence>
<proteinExistence type="predicted"/>
<dbReference type="InterPro" id="IPR047722">
    <property type="entry name" value="STM4015-like"/>
</dbReference>
<dbReference type="SUPFAM" id="SSF52047">
    <property type="entry name" value="RNI-like"/>
    <property type="match status" value="1"/>
</dbReference>
<keyword evidence="2" id="KW-1185">Reference proteome</keyword>
<dbReference type="Proteomes" id="UP000763557">
    <property type="component" value="Unassembled WGS sequence"/>
</dbReference>
<organism evidence="1 2">
    <name type="scientific">Kibdelosporangium persicum</name>
    <dbReference type="NCBI Taxonomy" id="2698649"/>
    <lineage>
        <taxon>Bacteria</taxon>
        <taxon>Bacillati</taxon>
        <taxon>Actinomycetota</taxon>
        <taxon>Actinomycetes</taxon>
        <taxon>Pseudonocardiales</taxon>
        <taxon>Pseudonocardiaceae</taxon>
        <taxon>Kibdelosporangium</taxon>
    </lineage>
</organism>